<dbReference type="SFLD" id="SFLDG01082">
    <property type="entry name" value="B12-binding_domain_containing"/>
    <property type="match status" value="1"/>
</dbReference>
<dbReference type="InterPro" id="IPR007197">
    <property type="entry name" value="rSAM"/>
</dbReference>
<dbReference type="GO" id="GO:0003824">
    <property type="term" value="F:catalytic activity"/>
    <property type="evidence" value="ECO:0007669"/>
    <property type="project" value="InterPro"/>
</dbReference>
<dbReference type="InterPro" id="IPR045784">
    <property type="entry name" value="Radical_SAM_N2"/>
</dbReference>
<dbReference type="PANTHER" id="PTHR42731">
    <property type="entry name" value="SLL1084 PROTEIN"/>
    <property type="match status" value="1"/>
</dbReference>
<protein>
    <submittedName>
        <fullName evidence="2">TIGR03960 family B12-binding radical SAM protein</fullName>
    </submittedName>
</protein>
<feature type="domain" description="Radical SAM core" evidence="1">
    <location>
        <begin position="255"/>
        <end position="497"/>
    </location>
</feature>
<dbReference type="AlphaFoldDB" id="A0A9E2KB19"/>
<organism evidence="2 3">
    <name type="scientific">Candidatus Cellulosilyticum pullistercoris</name>
    <dbReference type="NCBI Taxonomy" id="2838521"/>
    <lineage>
        <taxon>Bacteria</taxon>
        <taxon>Bacillati</taxon>
        <taxon>Bacillota</taxon>
        <taxon>Clostridia</taxon>
        <taxon>Lachnospirales</taxon>
        <taxon>Cellulosilyticaceae</taxon>
        <taxon>Cellulosilyticum</taxon>
    </lineage>
</organism>
<dbReference type="InterPro" id="IPR023862">
    <property type="entry name" value="CHP03960_rSAM"/>
</dbReference>
<dbReference type="PANTHER" id="PTHR42731:SF1">
    <property type="entry name" value="RADICAL SAM DOMAIN PROTEIN"/>
    <property type="match status" value="1"/>
</dbReference>
<dbReference type="SUPFAM" id="SSF102114">
    <property type="entry name" value="Radical SAM enzymes"/>
    <property type="match status" value="1"/>
</dbReference>
<dbReference type="SMART" id="SM00729">
    <property type="entry name" value="Elp3"/>
    <property type="match status" value="1"/>
</dbReference>
<name>A0A9E2KB19_9FIRM</name>
<dbReference type="InterPro" id="IPR023404">
    <property type="entry name" value="rSAM_horseshoe"/>
</dbReference>
<dbReference type="NCBIfam" id="TIGR03960">
    <property type="entry name" value="rSAM_fuse_unch"/>
    <property type="match status" value="1"/>
</dbReference>
<dbReference type="SFLD" id="SFLDS00029">
    <property type="entry name" value="Radical_SAM"/>
    <property type="match status" value="1"/>
</dbReference>
<proteinExistence type="predicted"/>
<dbReference type="Gene3D" id="3.80.30.20">
    <property type="entry name" value="tm_1862 like domain"/>
    <property type="match status" value="1"/>
</dbReference>
<comment type="caution">
    <text evidence="2">The sequence shown here is derived from an EMBL/GenBank/DDBJ whole genome shotgun (WGS) entry which is preliminary data.</text>
</comment>
<dbReference type="Proteomes" id="UP000824229">
    <property type="component" value="Unassembled WGS sequence"/>
</dbReference>
<dbReference type="Pfam" id="PF19864">
    <property type="entry name" value="Radical_SAM_N2"/>
    <property type="match status" value="1"/>
</dbReference>
<dbReference type="InterPro" id="IPR058240">
    <property type="entry name" value="rSAM_sf"/>
</dbReference>
<dbReference type="Pfam" id="PF04055">
    <property type="entry name" value="Radical_SAM"/>
    <property type="match status" value="1"/>
</dbReference>
<dbReference type="PROSITE" id="PS51918">
    <property type="entry name" value="RADICAL_SAM"/>
    <property type="match status" value="1"/>
</dbReference>
<evidence type="ECO:0000313" key="2">
    <source>
        <dbReference type="EMBL" id="MBU3803382.1"/>
    </source>
</evidence>
<sequence length="615" mass="70658">MSRVELTDSLLARVDKPARYIGGELNSANKTITPEMTRIAFCFPDVYEVGMSHLGMQILYHFFNRREDVFCERVFSPWPDMEAQMRSAEIPLFSLETHTPLKEFDFVAFTLQYEMCYTNVLNMLNLSGIPIFSKDRSEEDPLIIAGGCCTYNPEPLAPFIDIFYIGEGEVSYDEIFDRYKEWKASGRSKESFLVELLKVPGLYIPRFYEVHYNEDGTIKERITLHEDAPQTIKKVIVTNVDEAFYPETQVIPWIQAVHDRATLEMFRGCIRGCRFCQAGMIYRPVRQKSKEVLLEQAKKLLASTGYDEISLCSLSTSDYEALEPFTNDLINLCNEEKVNISLPSLRVDAFSVDLMQKVQEVRKSSLTFAPEAGSQKQRDVINKNISEEEILRGCKLAFEGGWNRVKLYFMLGLPYEEDSDIEGIAELGDKIVQTYFGIDKAKRAPGLQLTISTSCFVPKPFTPFQWAAQDTAESFTRKIKLLKESITRKQIRYIHHDAKTSVLEAVIARGDQRVAELIYRAYQKGCTYDSWSEYFKHDKWVEAAEEMGLSFDFYAKRARSYEEILPWDHIDIGVTKQFLIRENEKAKEVVTTPNCREKCTGCGASRFGKGLCHEN</sequence>
<evidence type="ECO:0000259" key="1">
    <source>
        <dbReference type="PROSITE" id="PS51918"/>
    </source>
</evidence>
<dbReference type="GO" id="GO:0051536">
    <property type="term" value="F:iron-sulfur cluster binding"/>
    <property type="evidence" value="ECO:0007669"/>
    <property type="project" value="InterPro"/>
</dbReference>
<reference evidence="2" key="2">
    <citation type="submission" date="2021-04" db="EMBL/GenBank/DDBJ databases">
        <authorList>
            <person name="Gilroy R."/>
        </authorList>
    </citation>
    <scope>NUCLEOTIDE SEQUENCE</scope>
    <source>
        <strain evidence="2">B5-657</strain>
    </source>
</reference>
<dbReference type="CDD" id="cd01335">
    <property type="entry name" value="Radical_SAM"/>
    <property type="match status" value="1"/>
</dbReference>
<gene>
    <name evidence="2" type="ORF">H9872_01295</name>
</gene>
<reference evidence="2" key="1">
    <citation type="journal article" date="2021" name="PeerJ">
        <title>Extensive microbial diversity within the chicken gut microbiome revealed by metagenomics and culture.</title>
        <authorList>
            <person name="Gilroy R."/>
            <person name="Ravi A."/>
            <person name="Getino M."/>
            <person name="Pursley I."/>
            <person name="Horton D.L."/>
            <person name="Alikhan N.F."/>
            <person name="Baker D."/>
            <person name="Gharbi K."/>
            <person name="Hall N."/>
            <person name="Watson M."/>
            <person name="Adriaenssens E.M."/>
            <person name="Foster-Nyarko E."/>
            <person name="Jarju S."/>
            <person name="Secka A."/>
            <person name="Antonio M."/>
            <person name="Oren A."/>
            <person name="Chaudhuri R.R."/>
            <person name="La Ragione R."/>
            <person name="Hildebrand F."/>
            <person name="Pallen M.J."/>
        </authorList>
    </citation>
    <scope>NUCLEOTIDE SEQUENCE</scope>
    <source>
        <strain evidence="2">B5-657</strain>
    </source>
</reference>
<accession>A0A9E2KB19</accession>
<dbReference type="EMBL" id="JAHLFQ010000022">
    <property type="protein sequence ID" value="MBU3803382.1"/>
    <property type="molecule type" value="Genomic_DNA"/>
</dbReference>
<dbReference type="InterPro" id="IPR006638">
    <property type="entry name" value="Elp3/MiaA/NifB-like_rSAM"/>
</dbReference>
<evidence type="ECO:0000313" key="3">
    <source>
        <dbReference type="Proteomes" id="UP000824229"/>
    </source>
</evidence>